<keyword evidence="2" id="KW-1185">Reference proteome</keyword>
<dbReference type="KEGG" id="asag:FGM00_09480"/>
<protein>
    <submittedName>
        <fullName evidence="1">DUF4252 domain-containing protein</fullName>
    </submittedName>
</protein>
<dbReference type="Pfam" id="PF14060">
    <property type="entry name" value="DUF4252"/>
    <property type="match status" value="1"/>
</dbReference>
<evidence type="ECO:0000313" key="2">
    <source>
        <dbReference type="Proteomes" id="UP000310017"/>
    </source>
</evidence>
<dbReference type="RefSeq" id="WP_138852676.1">
    <property type="nucleotide sequence ID" value="NZ_CP040710.1"/>
</dbReference>
<dbReference type="InterPro" id="IPR025348">
    <property type="entry name" value="DUF4252"/>
</dbReference>
<dbReference type="OrthoDB" id="705638at2"/>
<accession>A0A5B7STY7</accession>
<dbReference type="EMBL" id="CP040710">
    <property type="protein sequence ID" value="QCX00330.1"/>
    <property type="molecule type" value="Genomic_DNA"/>
</dbReference>
<dbReference type="AlphaFoldDB" id="A0A5B7STY7"/>
<evidence type="ECO:0000313" key="1">
    <source>
        <dbReference type="EMBL" id="QCX00330.1"/>
    </source>
</evidence>
<organism evidence="1 2">
    <name type="scientific">Aggregatimonas sangjinii</name>
    <dbReference type="NCBI Taxonomy" id="2583587"/>
    <lineage>
        <taxon>Bacteria</taxon>
        <taxon>Pseudomonadati</taxon>
        <taxon>Bacteroidota</taxon>
        <taxon>Flavobacteriia</taxon>
        <taxon>Flavobacteriales</taxon>
        <taxon>Flavobacteriaceae</taxon>
        <taxon>Aggregatimonas</taxon>
    </lineage>
</organism>
<sequence length="180" mass="20175">MRKSLVVILIAIFPVLGFSQSIFDKYEEMDHVAAITINKGLINLVSAVDFEGDEDAKEFMELAKGLNGIKVFVTEDKAVSADMTSTVKKYLKSSSLEELMRVKDKDVNVKFYVKEGKDDNHVTELLMFVSGFENTDLDINGRKLETILVTLTGNIDLRKIGSLTNKMDLPKELNHAERGK</sequence>
<reference evidence="1 2" key="1">
    <citation type="submission" date="2019-05" db="EMBL/GenBank/DDBJ databases">
        <title>Genome sequencing of F202Z8.</title>
        <authorList>
            <person name="Kwon Y.M."/>
        </authorList>
    </citation>
    <scope>NUCLEOTIDE SEQUENCE [LARGE SCALE GENOMIC DNA]</scope>
    <source>
        <strain evidence="1 2">F202Z8</strain>
    </source>
</reference>
<gene>
    <name evidence="1" type="ORF">FGM00_09480</name>
</gene>
<dbReference type="Proteomes" id="UP000310017">
    <property type="component" value="Chromosome"/>
</dbReference>
<proteinExistence type="predicted"/>
<name>A0A5B7STY7_9FLAO</name>